<evidence type="ECO:0000313" key="8">
    <source>
        <dbReference type="Proteomes" id="UP001283366"/>
    </source>
</evidence>
<keyword evidence="8" id="KW-1185">Reference proteome</keyword>
<dbReference type="RefSeq" id="WP_087479933.1">
    <property type="nucleotide sequence ID" value="NZ_AP024883.1"/>
</dbReference>
<dbReference type="Proteomes" id="UP000196125">
    <property type="component" value="Unassembled WGS sequence"/>
</dbReference>
<dbReference type="CDD" id="cd02933">
    <property type="entry name" value="OYE_like_FMN"/>
    <property type="match status" value="1"/>
</dbReference>
<sequence length="368" mass="40678">MNKLFSPFKLGDIELANRVAMAPMTRARITNTQDAADDDTALYYAQRASAGLLITEGSQISRQGQGFLFTPGIYSKSQVEGWKKTTQAVHDKNGKIFIQLWHVGRMSHTSLQPDGGAPVSSVAKSAVNGHCFAIDEQGNPGRVAVSEPEELTLEGIEQIKQDFVQAAKNAMEAGFDGIEIHGANGYLLEQFINASLNTRQDIYGGQTIENRARLTLEIVDAIVAAIGSGKTAIRLAPFGRFGDMHPFEQEEETWLYIAGELSKRNLAYVHLSDQKTLGAQAIPDGFIEKFRTTYQGPLIIAGGFDKEKAEQYLQEDKLDLVAFGQPYIPNPDLVERMQNDWPLAEADREVYYGGDQRGYTDFPSYEVN</sequence>
<dbReference type="EMBL" id="JAWRCO010000001">
    <property type="protein sequence ID" value="MDW6003263.1"/>
    <property type="molecule type" value="Genomic_DNA"/>
</dbReference>
<evidence type="ECO:0000313" key="7">
    <source>
        <dbReference type="Proteomes" id="UP000196125"/>
    </source>
</evidence>
<dbReference type="GO" id="GO:0010181">
    <property type="term" value="F:FMN binding"/>
    <property type="evidence" value="ECO:0007669"/>
    <property type="project" value="InterPro"/>
</dbReference>
<organism evidence="6 7">
    <name type="scientific">Vibrio mangrovi</name>
    <dbReference type="NCBI Taxonomy" id="474394"/>
    <lineage>
        <taxon>Bacteria</taxon>
        <taxon>Pseudomonadati</taxon>
        <taxon>Pseudomonadota</taxon>
        <taxon>Gammaproteobacteria</taxon>
        <taxon>Vibrionales</taxon>
        <taxon>Vibrionaceae</taxon>
        <taxon>Vibrio</taxon>
    </lineage>
</organism>
<evidence type="ECO:0000313" key="6">
    <source>
        <dbReference type="EMBL" id="SMR99949.1"/>
    </source>
</evidence>
<dbReference type="AlphaFoldDB" id="A0A1Y6IQM0"/>
<gene>
    <name evidence="6" type="primary">nemA</name>
    <name evidence="5" type="ORF">SBX37_10430</name>
    <name evidence="6" type="ORF">VIM7927_01187</name>
</gene>
<dbReference type="InterPro" id="IPR045247">
    <property type="entry name" value="Oye-like"/>
</dbReference>
<dbReference type="GO" id="GO:0016628">
    <property type="term" value="F:oxidoreductase activity, acting on the CH-CH group of donors, NAD or NADP as acceptor"/>
    <property type="evidence" value="ECO:0007669"/>
    <property type="project" value="UniProtKB-ARBA"/>
</dbReference>
<evidence type="ECO:0000259" key="4">
    <source>
        <dbReference type="Pfam" id="PF00724"/>
    </source>
</evidence>
<protein>
    <submittedName>
        <fullName evidence="5">Alkene reductase</fullName>
    </submittedName>
    <submittedName>
        <fullName evidence="6">N-ethylmaleimide reductase</fullName>
        <ecNumber evidence="6">1.-.-.-</ecNumber>
    </submittedName>
</protein>
<proteinExistence type="inferred from homology"/>
<dbReference type="GO" id="GO:0005829">
    <property type="term" value="C:cytosol"/>
    <property type="evidence" value="ECO:0007669"/>
    <property type="project" value="UniProtKB-ARBA"/>
</dbReference>
<dbReference type="InterPro" id="IPR013785">
    <property type="entry name" value="Aldolase_TIM"/>
</dbReference>
<dbReference type="OrthoDB" id="8523426at2"/>
<dbReference type="EC" id="1.-.-.-" evidence="6"/>
<dbReference type="PANTHER" id="PTHR22893">
    <property type="entry name" value="NADH OXIDOREDUCTASE-RELATED"/>
    <property type="match status" value="1"/>
</dbReference>
<dbReference type="Gene3D" id="3.20.20.70">
    <property type="entry name" value="Aldolase class I"/>
    <property type="match status" value="1"/>
</dbReference>
<evidence type="ECO:0000313" key="5">
    <source>
        <dbReference type="EMBL" id="MDW6003263.1"/>
    </source>
</evidence>
<accession>A0A1Y6IQM0</accession>
<keyword evidence="3 6" id="KW-0560">Oxidoreductase</keyword>
<feature type="domain" description="NADH:flavin oxidoreductase/NADH oxidase N-terminal" evidence="4">
    <location>
        <begin position="3"/>
        <end position="341"/>
    </location>
</feature>
<dbReference type="SUPFAM" id="SSF51395">
    <property type="entry name" value="FMN-linked oxidoreductases"/>
    <property type="match status" value="1"/>
</dbReference>
<dbReference type="Pfam" id="PF00724">
    <property type="entry name" value="Oxidored_FMN"/>
    <property type="match status" value="1"/>
</dbReference>
<reference evidence="6 7" key="1">
    <citation type="submission" date="2017-05" db="EMBL/GenBank/DDBJ databases">
        <authorList>
            <person name="Song R."/>
            <person name="Chenine A.L."/>
            <person name="Ruprecht R.M."/>
        </authorList>
    </citation>
    <scope>NUCLEOTIDE SEQUENCE [LARGE SCALE GENOMIC DNA]</scope>
    <source>
        <strain evidence="6 7">CECT 7927</strain>
    </source>
</reference>
<dbReference type="Proteomes" id="UP001283366">
    <property type="component" value="Unassembled WGS sequence"/>
</dbReference>
<evidence type="ECO:0000256" key="3">
    <source>
        <dbReference type="ARBA" id="ARBA00023002"/>
    </source>
</evidence>
<evidence type="ECO:0000256" key="1">
    <source>
        <dbReference type="ARBA" id="ARBA00001917"/>
    </source>
</evidence>
<dbReference type="EMBL" id="FXXI01000001">
    <property type="protein sequence ID" value="SMR99949.1"/>
    <property type="molecule type" value="Genomic_DNA"/>
</dbReference>
<dbReference type="InterPro" id="IPR001155">
    <property type="entry name" value="OxRdtase_FMN_N"/>
</dbReference>
<reference evidence="5 8" key="2">
    <citation type="submission" date="2023-11" db="EMBL/GenBank/DDBJ databases">
        <title>Plant-associative lifestyle of Vibrio porteresiae and its evolutionary dynamics.</title>
        <authorList>
            <person name="Rameshkumar N."/>
            <person name="Kirti K."/>
        </authorList>
    </citation>
    <scope>NUCLEOTIDE SEQUENCE [LARGE SCALE GENOMIC DNA]</scope>
    <source>
        <strain evidence="5 8">MSSRF38</strain>
    </source>
</reference>
<dbReference type="PANTHER" id="PTHR22893:SF91">
    <property type="entry name" value="NADPH DEHYDROGENASE 2-RELATED"/>
    <property type="match status" value="1"/>
</dbReference>
<comment type="cofactor">
    <cofactor evidence="1">
        <name>FMN</name>
        <dbReference type="ChEBI" id="CHEBI:58210"/>
    </cofactor>
</comment>
<comment type="similarity">
    <text evidence="2">Belongs to the NADH:flavin oxidoreductase/NADH oxidase family.</text>
</comment>
<name>A0A1Y6IQM0_9VIBR</name>
<dbReference type="FunFam" id="3.20.20.70:FF:000059">
    <property type="entry name" value="N-ethylmaleimide reductase, FMN-linked"/>
    <property type="match status" value="1"/>
</dbReference>
<evidence type="ECO:0000256" key="2">
    <source>
        <dbReference type="ARBA" id="ARBA00005979"/>
    </source>
</evidence>